<organism evidence="3">
    <name type="scientific">Nocardia globerula</name>
    <dbReference type="NCBI Taxonomy" id="1818"/>
    <lineage>
        <taxon>Bacteria</taxon>
        <taxon>Bacillati</taxon>
        <taxon>Actinomycetota</taxon>
        <taxon>Actinomycetes</taxon>
        <taxon>Mycobacteriales</taxon>
        <taxon>Nocardiaceae</taxon>
        <taxon>Nocardia</taxon>
    </lineage>
</organism>
<dbReference type="InterPro" id="IPR009057">
    <property type="entry name" value="Homeodomain-like_sf"/>
</dbReference>
<reference evidence="3" key="1">
    <citation type="submission" date="2019-07" db="EMBL/GenBank/DDBJ databases">
        <title>Genomic Encyclopedia of Type Strains, Phase IV (KMG-IV): sequencing the most valuable type-strain genomes for metagenomic binning, comparative biology and taxonomic classification.</title>
        <authorList>
            <person name="Goeker M."/>
        </authorList>
    </citation>
    <scope>NUCLEOTIDE SEQUENCE</scope>
    <source>
        <strain evidence="3">DSM 44596</strain>
    </source>
</reference>
<dbReference type="SUPFAM" id="SSF46689">
    <property type="entry name" value="Homeodomain-like"/>
    <property type="match status" value="2"/>
</dbReference>
<dbReference type="Gene3D" id="3.40.50.880">
    <property type="match status" value="1"/>
</dbReference>
<dbReference type="SMART" id="SM00342">
    <property type="entry name" value="HTH_ARAC"/>
    <property type="match status" value="1"/>
</dbReference>
<dbReference type="Pfam" id="PF01965">
    <property type="entry name" value="DJ-1_PfpI"/>
    <property type="match status" value="1"/>
</dbReference>
<evidence type="ECO:0000313" key="3">
    <source>
        <dbReference type="EMBL" id="TYQ02513.1"/>
    </source>
</evidence>
<dbReference type="InterPro" id="IPR029062">
    <property type="entry name" value="Class_I_gatase-like"/>
</dbReference>
<dbReference type="SUPFAM" id="SSF52317">
    <property type="entry name" value="Class I glutamine amidotransferase-like"/>
    <property type="match status" value="1"/>
</dbReference>
<dbReference type="EMBL" id="VNIQ01000006">
    <property type="protein sequence ID" value="TYQ02513.1"/>
    <property type="molecule type" value="Genomic_DNA"/>
</dbReference>
<keyword evidence="2" id="KW-0804">Transcription</keyword>
<dbReference type="PANTHER" id="PTHR43130">
    <property type="entry name" value="ARAC-FAMILY TRANSCRIPTIONAL REGULATOR"/>
    <property type="match status" value="1"/>
</dbReference>
<dbReference type="AlphaFoldDB" id="A0A652YLL2"/>
<dbReference type="PROSITE" id="PS01124">
    <property type="entry name" value="HTH_ARAC_FAMILY_2"/>
    <property type="match status" value="1"/>
</dbReference>
<dbReference type="InterPro" id="IPR052158">
    <property type="entry name" value="INH-QAR"/>
</dbReference>
<dbReference type="PANTHER" id="PTHR43130:SF3">
    <property type="entry name" value="HTH-TYPE TRANSCRIPTIONAL REGULATOR RV1931C"/>
    <property type="match status" value="1"/>
</dbReference>
<proteinExistence type="predicted"/>
<protein>
    <submittedName>
        <fullName evidence="3">AraC family transcriptional regulator with amidase-like domain</fullName>
    </submittedName>
</protein>
<comment type="caution">
    <text evidence="3">The sequence shown here is derived from an EMBL/GenBank/DDBJ whole genome shotgun (WGS) entry which is preliminary data.</text>
</comment>
<evidence type="ECO:0000256" key="2">
    <source>
        <dbReference type="ARBA" id="ARBA00023163"/>
    </source>
</evidence>
<dbReference type="Gene3D" id="1.10.10.60">
    <property type="entry name" value="Homeodomain-like"/>
    <property type="match status" value="1"/>
</dbReference>
<dbReference type="CDD" id="cd03137">
    <property type="entry name" value="GATase1_AraC_1"/>
    <property type="match status" value="1"/>
</dbReference>
<dbReference type="GO" id="GO:0043565">
    <property type="term" value="F:sequence-specific DNA binding"/>
    <property type="evidence" value="ECO:0007669"/>
    <property type="project" value="InterPro"/>
</dbReference>
<sequence>MRIAVYAFDDVTMFHLAAPMMVFGEVGRLGLAHGWETRLWSDRAGAVRTTEGYSIGEVAGLRTLDWADIVIIPSWPLPLSPISKLLRAELSRAHSRGKPIVGLCLGAFALADAGLLDGRSAVTHWDMMPTLAERHPSIRLDESVLYIDHGDVMTSAGTVSSVDACLHLVRKHLGSAAATRVARNLVVAPHREGGQAQYIERPLAESAGDTAVADVLEWALGRLDEPLSVDRLAGQARMSRRNFIRQFRLATGTTPARWVQEQRLGEARVLLETTDWSIDAIAGACGFGSAVTFRQNFVSAFATTPSSYRKQFADHSGNGCVDAVSTSARRNE</sequence>
<dbReference type="InterPro" id="IPR018060">
    <property type="entry name" value="HTH_AraC"/>
</dbReference>
<name>A0A652YLL2_NOCGL</name>
<evidence type="ECO:0000256" key="1">
    <source>
        <dbReference type="ARBA" id="ARBA00023015"/>
    </source>
</evidence>
<dbReference type="InterPro" id="IPR002818">
    <property type="entry name" value="DJ-1/PfpI"/>
</dbReference>
<gene>
    <name evidence="3" type="ORF">FNL38_106333</name>
</gene>
<accession>A0A652YLL2</accession>
<dbReference type="Pfam" id="PF12833">
    <property type="entry name" value="HTH_18"/>
    <property type="match status" value="1"/>
</dbReference>
<dbReference type="GO" id="GO:0003700">
    <property type="term" value="F:DNA-binding transcription factor activity"/>
    <property type="evidence" value="ECO:0007669"/>
    <property type="project" value="InterPro"/>
</dbReference>
<keyword evidence="1" id="KW-0805">Transcription regulation</keyword>